<dbReference type="EMBL" id="JAGINX010000002">
    <property type="protein sequence ID" value="MBP2319570.1"/>
    <property type="molecule type" value="Genomic_DNA"/>
</dbReference>
<dbReference type="RefSeq" id="WP_210051527.1">
    <property type="nucleotide sequence ID" value="NZ_JAGINX010000002.1"/>
</dbReference>
<dbReference type="Proteomes" id="UP001519331">
    <property type="component" value="Unassembled WGS sequence"/>
</dbReference>
<proteinExistence type="predicted"/>
<gene>
    <name evidence="1" type="ORF">JOF45_002653</name>
</gene>
<keyword evidence="1" id="KW-0238">DNA-binding</keyword>
<name>A0ABS4T521_9MICC</name>
<sequence length="135" mass="13256">MALNIRYPKALDSITLPVGAGVRSGDPVVVGNIAGLAVTDPHGVEYDRDGNVIEASIPGDPRATVKLIGSADFTVTGAASPGDVVYLGGSGLTMTAGDQPYGIALGEKGSGGGTLEVAPFGYLQPISGGDTGGAA</sequence>
<evidence type="ECO:0000313" key="1">
    <source>
        <dbReference type="EMBL" id="MBP2319570.1"/>
    </source>
</evidence>
<evidence type="ECO:0000313" key="2">
    <source>
        <dbReference type="Proteomes" id="UP001519331"/>
    </source>
</evidence>
<dbReference type="GO" id="GO:0003677">
    <property type="term" value="F:DNA binding"/>
    <property type="evidence" value="ECO:0007669"/>
    <property type="project" value="UniProtKB-KW"/>
</dbReference>
<dbReference type="InterPro" id="IPR011231">
    <property type="entry name" value="Phage_VT1-Sakai_H0018"/>
</dbReference>
<keyword evidence="2" id="KW-1185">Reference proteome</keyword>
<accession>A0ABS4T521</accession>
<dbReference type="Pfam" id="PF09956">
    <property type="entry name" value="Phage_cement_2"/>
    <property type="match status" value="1"/>
</dbReference>
<comment type="caution">
    <text evidence="1">The sequence shown here is derived from an EMBL/GenBank/DDBJ whole genome shotgun (WGS) entry which is preliminary data.</text>
</comment>
<reference evidence="1 2" key="1">
    <citation type="submission" date="2021-03" db="EMBL/GenBank/DDBJ databases">
        <title>Sequencing the genomes of 1000 actinobacteria strains.</title>
        <authorList>
            <person name="Klenk H.-P."/>
        </authorList>
    </citation>
    <scope>NUCLEOTIDE SEQUENCE [LARGE SCALE GENOMIC DNA]</scope>
    <source>
        <strain evidence="1 2">DSM 12544</strain>
    </source>
</reference>
<protein>
    <submittedName>
        <fullName evidence="1">DNA-binding beta-propeller fold protein YncE</fullName>
    </submittedName>
</protein>
<organism evidence="1 2">
    <name type="scientific">Nesterenkonia lacusekhoensis</name>
    <dbReference type="NCBI Taxonomy" id="150832"/>
    <lineage>
        <taxon>Bacteria</taxon>
        <taxon>Bacillati</taxon>
        <taxon>Actinomycetota</taxon>
        <taxon>Actinomycetes</taxon>
        <taxon>Micrococcales</taxon>
        <taxon>Micrococcaceae</taxon>
        <taxon>Nesterenkonia</taxon>
    </lineage>
</organism>